<accession>A0A0F9W3X1</accession>
<evidence type="ECO:0000259" key="1">
    <source>
        <dbReference type="Pfam" id="PF03118"/>
    </source>
</evidence>
<dbReference type="GO" id="GO:0006351">
    <property type="term" value="P:DNA-templated transcription"/>
    <property type="evidence" value="ECO:0007669"/>
    <property type="project" value="InterPro"/>
</dbReference>
<dbReference type="GO" id="GO:0003677">
    <property type="term" value="F:DNA binding"/>
    <property type="evidence" value="ECO:0007669"/>
    <property type="project" value="InterPro"/>
</dbReference>
<dbReference type="GO" id="GO:0003899">
    <property type="term" value="F:DNA-directed RNA polymerase activity"/>
    <property type="evidence" value="ECO:0007669"/>
    <property type="project" value="InterPro"/>
</dbReference>
<comment type="caution">
    <text evidence="2">The sequence shown here is derived from an EMBL/GenBank/DDBJ whole genome shotgun (WGS) entry which is preliminary data.</text>
</comment>
<dbReference type="EMBL" id="LAZR01000003">
    <property type="protein sequence ID" value="KKO11060.1"/>
    <property type="molecule type" value="Genomic_DNA"/>
</dbReference>
<evidence type="ECO:0000313" key="2">
    <source>
        <dbReference type="EMBL" id="KKO11060.1"/>
    </source>
</evidence>
<sequence>MDELDLPSRARTALGALGITKVGKLMSVRRTDLLAQRRLGQVSLDRLRQEIIELLWPPLVGGGNLKHFQSFEEIVESFVRGTIRQVRKADLALGRLAPTADRPKPLKDFGDRHGLSRERIRQIVDEAYLRLTKPAKLATLLPLWREVWAILRSWSRPVPLHRLAEGLRRRLNWSDAPPDAALVRLFAFHPELVTNGDTVMLKPMNP</sequence>
<reference evidence="2" key="1">
    <citation type="journal article" date="2015" name="Nature">
        <title>Complex archaea that bridge the gap between prokaryotes and eukaryotes.</title>
        <authorList>
            <person name="Spang A."/>
            <person name="Saw J.H."/>
            <person name="Jorgensen S.L."/>
            <person name="Zaremba-Niedzwiedzka K."/>
            <person name="Martijn J."/>
            <person name="Lind A.E."/>
            <person name="van Eijk R."/>
            <person name="Schleper C."/>
            <person name="Guy L."/>
            <person name="Ettema T.J."/>
        </authorList>
    </citation>
    <scope>NUCLEOTIDE SEQUENCE</scope>
</reference>
<organism evidence="2">
    <name type="scientific">marine sediment metagenome</name>
    <dbReference type="NCBI Taxonomy" id="412755"/>
    <lineage>
        <taxon>unclassified sequences</taxon>
        <taxon>metagenomes</taxon>
        <taxon>ecological metagenomes</taxon>
    </lineage>
</organism>
<protein>
    <recommendedName>
        <fullName evidence="1">RNA polymerase alpha subunit C-terminal domain-containing protein</fullName>
    </recommendedName>
</protein>
<dbReference type="InterPro" id="IPR011260">
    <property type="entry name" value="RNAP_asu_C"/>
</dbReference>
<gene>
    <name evidence="2" type="ORF">LCGC14_0015360</name>
</gene>
<dbReference type="Gene3D" id="1.10.10.10">
    <property type="entry name" value="Winged helix-like DNA-binding domain superfamily/Winged helix DNA-binding domain"/>
    <property type="match status" value="1"/>
</dbReference>
<dbReference type="InterPro" id="IPR036388">
    <property type="entry name" value="WH-like_DNA-bd_sf"/>
</dbReference>
<dbReference type="SUPFAM" id="SSF47789">
    <property type="entry name" value="C-terminal domain of RNA polymerase alpha subunit"/>
    <property type="match status" value="1"/>
</dbReference>
<name>A0A0F9W3X1_9ZZZZ</name>
<proteinExistence type="predicted"/>
<dbReference type="Gene3D" id="1.10.150.20">
    <property type="entry name" value="5' to 3' exonuclease, C-terminal subdomain"/>
    <property type="match status" value="1"/>
</dbReference>
<dbReference type="AlphaFoldDB" id="A0A0F9W3X1"/>
<feature type="domain" description="RNA polymerase alpha subunit C-terminal" evidence="1">
    <location>
        <begin position="2"/>
        <end position="48"/>
    </location>
</feature>
<dbReference type="Pfam" id="PF03118">
    <property type="entry name" value="RNA_pol_A_CTD"/>
    <property type="match status" value="1"/>
</dbReference>